<dbReference type="SUPFAM" id="SSF51569">
    <property type="entry name" value="Aldolase"/>
    <property type="match status" value="1"/>
</dbReference>
<evidence type="ECO:0000256" key="1">
    <source>
        <dbReference type="ARBA" id="ARBA00004761"/>
    </source>
</evidence>
<reference evidence="6 7" key="1">
    <citation type="submission" date="2015-11" db="EMBL/GenBank/DDBJ databases">
        <title>Genomic analysis of 38 Legionella species identifies large and diverse effector repertoires.</title>
        <authorList>
            <person name="Burstein D."/>
            <person name="Amaro F."/>
            <person name="Zusman T."/>
            <person name="Lifshitz Z."/>
            <person name="Cohen O."/>
            <person name="Gilbert J.A."/>
            <person name="Pupko T."/>
            <person name="Shuman H.A."/>
            <person name="Segal G."/>
        </authorList>
    </citation>
    <scope>NUCLEOTIDE SEQUENCE [LARGE SCALE GENOMIC DNA]</scope>
    <source>
        <strain evidence="6 7">ATCC 51914</strain>
    </source>
</reference>
<dbReference type="OrthoDB" id="9805177at2"/>
<protein>
    <submittedName>
        <fullName evidence="6">Keto-hydroxyglutarate aldolase</fullName>
        <ecNumber evidence="6">4.1.3.16</ecNumber>
    </submittedName>
</protein>
<sequence>MVTDKLLGKQSVMISLDVDGFLFDRLNQITKAGFNLVEINSTDVKLFTSIKNQYPNLKIGASGVISTSELEECYNAGVDFASSPGFLPSIAQTASVYSMNYFPGVATVSEAMAANSLGFNYVKPYPATLSFCTLLNKCMPKVSILPTDIEFEEIEHFLNLPSVSVVVINNPDIKQLIASMNATQSIA</sequence>
<dbReference type="InterPro" id="IPR000887">
    <property type="entry name" value="Aldlse_KDPG_KHG"/>
</dbReference>
<accession>A0A0W1ANY0</accession>
<dbReference type="EC" id="4.1.3.16" evidence="6"/>
<gene>
    <name evidence="6" type="ORF">Lwal_0137</name>
</gene>
<dbReference type="STRING" id="66969.Lwal_0137"/>
<evidence type="ECO:0000256" key="4">
    <source>
        <dbReference type="ARBA" id="ARBA00023239"/>
    </source>
</evidence>
<dbReference type="AlphaFoldDB" id="A0A0W1ANY0"/>
<comment type="similarity">
    <text evidence="2">Belongs to the KHG/KDPG aldolase family.</text>
</comment>
<dbReference type="PANTHER" id="PTHR30246:SF1">
    <property type="entry name" value="2-DEHYDRO-3-DEOXY-6-PHOSPHOGALACTONATE ALDOLASE-RELATED"/>
    <property type="match status" value="1"/>
</dbReference>
<evidence type="ECO:0000256" key="2">
    <source>
        <dbReference type="ARBA" id="ARBA00006906"/>
    </source>
</evidence>
<comment type="pathway">
    <text evidence="1">Carbohydrate acid metabolism.</text>
</comment>
<keyword evidence="5" id="KW-0119">Carbohydrate metabolism</keyword>
<keyword evidence="7" id="KW-1185">Reference proteome</keyword>
<dbReference type="Gene3D" id="3.20.20.70">
    <property type="entry name" value="Aldolase class I"/>
    <property type="match status" value="1"/>
</dbReference>
<comment type="caution">
    <text evidence="6">The sequence shown here is derived from an EMBL/GenBank/DDBJ whole genome shotgun (WGS) entry which is preliminary data.</text>
</comment>
<keyword evidence="4 6" id="KW-0456">Lyase</keyword>
<dbReference type="PANTHER" id="PTHR30246">
    <property type="entry name" value="2-KETO-3-DEOXY-6-PHOSPHOGLUCONATE ALDOLASE"/>
    <property type="match status" value="1"/>
</dbReference>
<evidence type="ECO:0000313" key="6">
    <source>
        <dbReference type="EMBL" id="KTD83021.1"/>
    </source>
</evidence>
<dbReference type="RefSeq" id="WP_058479011.1">
    <property type="nucleotide sequence ID" value="NZ_CAAAIQ010000017.1"/>
</dbReference>
<dbReference type="InterPro" id="IPR013785">
    <property type="entry name" value="Aldolase_TIM"/>
</dbReference>
<evidence type="ECO:0000313" key="7">
    <source>
        <dbReference type="Proteomes" id="UP000054729"/>
    </source>
</evidence>
<dbReference type="Pfam" id="PF01081">
    <property type="entry name" value="Aldolase"/>
    <property type="match status" value="1"/>
</dbReference>
<proteinExistence type="inferred from homology"/>
<organism evidence="6 7">
    <name type="scientific">Legionella waltersii</name>
    <dbReference type="NCBI Taxonomy" id="66969"/>
    <lineage>
        <taxon>Bacteria</taxon>
        <taxon>Pseudomonadati</taxon>
        <taxon>Pseudomonadota</taxon>
        <taxon>Gammaproteobacteria</taxon>
        <taxon>Legionellales</taxon>
        <taxon>Legionellaceae</taxon>
        <taxon>Legionella</taxon>
    </lineage>
</organism>
<evidence type="ECO:0000256" key="3">
    <source>
        <dbReference type="ARBA" id="ARBA00011233"/>
    </source>
</evidence>
<dbReference type="Proteomes" id="UP000054729">
    <property type="component" value="Unassembled WGS sequence"/>
</dbReference>
<name>A0A0W1ANY0_9GAMM</name>
<evidence type="ECO:0000256" key="5">
    <source>
        <dbReference type="ARBA" id="ARBA00023277"/>
    </source>
</evidence>
<dbReference type="GO" id="GO:0008700">
    <property type="term" value="F:(R,S)-4-hydroxy-2-oxoglutarate aldolase activity"/>
    <property type="evidence" value="ECO:0007669"/>
    <property type="project" value="UniProtKB-EC"/>
</dbReference>
<dbReference type="EMBL" id="LNZB01000004">
    <property type="protein sequence ID" value="KTD83021.1"/>
    <property type="molecule type" value="Genomic_DNA"/>
</dbReference>
<dbReference type="PATRIC" id="fig|66969.6.peg.152"/>
<comment type="subunit">
    <text evidence="3">Homotrimer.</text>
</comment>